<feature type="signal peptide" evidence="1">
    <location>
        <begin position="1"/>
        <end position="25"/>
    </location>
</feature>
<name>A0A6M8MQ93_9PSED</name>
<proteinExistence type="predicted"/>
<dbReference type="EMBL" id="CP053746">
    <property type="protein sequence ID" value="QKF53170.1"/>
    <property type="molecule type" value="Genomic_DNA"/>
</dbReference>
<dbReference type="KEGG" id="pgg:FX982_04162"/>
<organism evidence="2 3">
    <name type="scientific">Pseudomonas graminis</name>
    <dbReference type="NCBI Taxonomy" id="158627"/>
    <lineage>
        <taxon>Bacteria</taxon>
        <taxon>Pseudomonadati</taxon>
        <taxon>Pseudomonadota</taxon>
        <taxon>Gammaproteobacteria</taxon>
        <taxon>Pseudomonadales</taxon>
        <taxon>Pseudomonadaceae</taxon>
        <taxon>Pseudomonas</taxon>
    </lineage>
</organism>
<evidence type="ECO:0000313" key="2">
    <source>
        <dbReference type="EMBL" id="QKF53170.1"/>
    </source>
</evidence>
<keyword evidence="3" id="KW-1185">Reference proteome</keyword>
<dbReference type="Proteomes" id="UP000501989">
    <property type="component" value="Chromosome"/>
</dbReference>
<reference evidence="3" key="1">
    <citation type="submission" date="2019-12" db="EMBL/GenBank/DDBJ databases">
        <title>Endophytic bacteria associated with Panax ginseng seedlings.</title>
        <authorList>
            <person name="Park J.M."/>
            <person name="Shin R."/>
            <person name="Jo S.H."/>
        </authorList>
    </citation>
    <scope>NUCLEOTIDE SEQUENCE [LARGE SCALE GENOMIC DNA]</scope>
    <source>
        <strain evidence="3">PgKB30</strain>
    </source>
</reference>
<sequence length="264" mass="29199">MSHLAVQFKASLLCSALSISVSGCATDRSLSPLPDGEKVTFTIKVPAELKPYDMRVMYRSAKCQRVGHDASGKPEMLDGHSSFETVFQPGQPENMYKATLFVNGGGPCEWRLSNVMFGVTYRDPGRFGENVLVGGGGGVIVVFDHNNPQLSLGGRVAVEGSELKIVKDYYLWLNERYTGGYVKRASLSGYGSGYLTYEARQARNVYFEPVFHPEFVVTSVAPKKHAVGDFIKFFYPDGTVESDPEGRPNFKKMQEIRLKAEAKK</sequence>
<accession>A0A6M8MQ93</accession>
<dbReference type="AlphaFoldDB" id="A0A6M8MQ93"/>
<protein>
    <recommendedName>
        <fullName evidence="4">Lipoprotein</fullName>
    </recommendedName>
</protein>
<feature type="chain" id="PRO_5026734407" description="Lipoprotein" evidence="1">
    <location>
        <begin position="26"/>
        <end position="264"/>
    </location>
</feature>
<keyword evidence="1" id="KW-0732">Signal</keyword>
<gene>
    <name evidence="2" type="ORF">FX982_04162</name>
</gene>
<dbReference type="RefSeq" id="WP_172612347.1">
    <property type="nucleotide sequence ID" value="NZ_CP053746.1"/>
</dbReference>
<evidence type="ECO:0000313" key="3">
    <source>
        <dbReference type="Proteomes" id="UP000501989"/>
    </source>
</evidence>
<evidence type="ECO:0000256" key="1">
    <source>
        <dbReference type="SAM" id="SignalP"/>
    </source>
</evidence>
<evidence type="ECO:0008006" key="4">
    <source>
        <dbReference type="Google" id="ProtNLM"/>
    </source>
</evidence>